<gene>
    <name evidence="3" type="ORF">Enr13x_55800</name>
</gene>
<evidence type="ECO:0000313" key="3">
    <source>
        <dbReference type="EMBL" id="QDV45701.1"/>
    </source>
</evidence>
<dbReference type="OrthoDB" id="2491135at2"/>
<dbReference type="EMBL" id="CP037423">
    <property type="protein sequence ID" value="QDV45701.1"/>
    <property type="molecule type" value="Genomic_DNA"/>
</dbReference>
<feature type="signal peptide" evidence="1">
    <location>
        <begin position="1"/>
        <end position="28"/>
    </location>
</feature>
<dbReference type="RefSeq" id="WP_145389964.1">
    <property type="nucleotide sequence ID" value="NZ_CP037423.1"/>
</dbReference>
<sequence precursor="true">MLRVSPLLGCNVLLTLLLSIAASGAVSAEAPDTLPALQNNQAPENLDQMWSGFDPRDEPLDVELLHQWEEDGVVLRVVRFRIGIFKGQKATLAAVYGFPQGASGVPGLVQIHGGGQYADYKACLTNAKRGYATVSIAWAGRISAPEYRVGPDQVKLFWDQKTDAPDYKPTTDWGAVDGYHAPSRNAGNQFPSGKAAPWTLDPVESPRNSGWFLCAVAARRALTFLQRQPEVDPERLGVYGHSMGGKLTVLTAIDDRVQAAAPSCGGISDRYNDSELFRNTLGDDVSLKHIRCPIIFLSPANDFHGRIGDLPKAVGEIQSRQWRVTCSPHHNHQDTAPYEAATLLWFDQHLKRNFVFPATPETNLTLQTSDGIPTIRIDADTSLPIESVDVYYTQDGKPNETPSDRDDVVHRYWHHVAAKRQEKSWTGSLPISSTEKPLWVYANVTYTLPQPVEGAGYYYRQYRSEPINLSSLIRTVPPQQLQQSVVTPTQQPQTTIEDFAGDWQKEWFTYRPDEWPLTTNKPNADIYHAPPDAVLAVDVKADQQNTLVVRIDDHAAEVELDGGDAWQPVVLTPADFCDGGDEPLADWENIRQLELSATERLQSGQRRDRKTRVVGGQWKGPPPQFRNLRWVSKEVDVL</sequence>
<dbReference type="AlphaFoldDB" id="A0A518HXX0"/>
<reference evidence="3 4" key="1">
    <citation type="submission" date="2019-03" db="EMBL/GenBank/DDBJ databases">
        <title>Deep-cultivation of Planctomycetes and their phenomic and genomic characterization uncovers novel biology.</title>
        <authorList>
            <person name="Wiegand S."/>
            <person name="Jogler M."/>
            <person name="Boedeker C."/>
            <person name="Pinto D."/>
            <person name="Vollmers J."/>
            <person name="Rivas-Marin E."/>
            <person name="Kohn T."/>
            <person name="Peeters S.H."/>
            <person name="Heuer A."/>
            <person name="Rast P."/>
            <person name="Oberbeckmann S."/>
            <person name="Bunk B."/>
            <person name="Jeske O."/>
            <person name="Meyerdierks A."/>
            <person name="Storesund J.E."/>
            <person name="Kallscheuer N."/>
            <person name="Luecker S."/>
            <person name="Lage O.M."/>
            <person name="Pohl T."/>
            <person name="Merkel B.J."/>
            <person name="Hornburger P."/>
            <person name="Mueller R.-W."/>
            <person name="Bruemmer F."/>
            <person name="Labrenz M."/>
            <person name="Spormann A.M."/>
            <person name="Op den Camp H."/>
            <person name="Overmann J."/>
            <person name="Amann R."/>
            <person name="Jetten M.S.M."/>
            <person name="Mascher T."/>
            <person name="Medema M.H."/>
            <person name="Devos D.P."/>
            <person name="Kaster A.-K."/>
            <person name="Ovreas L."/>
            <person name="Rohde M."/>
            <person name="Galperin M.Y."/>
            <person name="Jogler C."/>
        </authorList>
    </citation>
    <scope>NUCLEOTIDE SEQUENCE [LARGE SCALE GENOMIC DNA]</scope>
    <source>
        <strain evidence="3 4">Enr13</strain>
    </source>
</reference>
<name>A0A518HXX0_9BACT</name>
<dbReference type="GO" id="GO:0016787">
    <property type="term" value="F:hydrolase activity"/>
    <property type="evidence" value="ECO:0007669"/>
    <property type="project" value="InterPro"/>
</dbReference>
<organism evidence="3 4">
    <name type="scientific">Stieleria neptunia</name>
    <dbReference type="NCBI Taxonomy" id="2527979"/>
    <lineage>
        <taxon>Bacteria</taxon>
        <taxon>Pseudomonadati</taxon>
        <taxon>Planctomycetota</taxon>
        <taxon>Planctomycetia</taxon>
        <taxon>Pirellulales</taxon>
        <taxon>Pirellulaceae</taxon>
        <taxon>Stieleria</taxon>
    </lineage>
</organism>
<accession>A0A518HXX0</accession>
<dbReference type="KEGG" id="snep:Enr13x_55800"/>
<feature type="domain" description="Dienelactone hydrolase" evidence="2">
    <location>
        <begin position="220"/>
        <end position="312"/>
    </location>
</feature>
<evidence type="ECO:0000259" key="2">
    <source>
        <dbReference type="Pfam" id="PF01738"/>
    </source>
</evidence>
<dbReference type="InterPro" id="IPR029058">
    <property type="entry name" value="AB_hydrolase_fold"/>
</dbReference>
<dbReference type="Pfam" id="PF01738">
    <property type="entry name" value="DLH"/>
    <property type="match status" value="1"/>
</dbReference>
<keyword evidence="1" id="KW-0732">Signal</keyword>
<evidence type="ECO:0000256" key="1">
    <source>
        <dbReference type="SAM" id="SignalP"/>
    </source>
</evidence>
<protein>
    <submittedName>
        <fullName evidence="3">Acetyl xylan esterase (AXE1)</fullName>
    </submittedName>
</protein>
<dbReference type="Proteomes" id="UP000319004">
    <property type="component" value="Chromosome"/>
</dbReference>
<dbReference type="SUPFAM" id="SSF53474">
    <property type="entry name" value="alpha/beta-Hydrolases"/>
    <property type="match status" value="1"/>
</dbReference>
<keyword evidence="4" id="KW-1185">Reference proteome</keyword>
<dbReference type="InterPro" id="IPR002925">
    <property type="entry name" value="Dienelactn_hydro"/>
</dbReference>
<evidence type="ECO:0000313" key="4">
    <source>
        <dbReference type="Proteomes" id="UP000319004"/>
    </source>
</evidence>
<proteinExistence type="predicted"/>
<dbReference type="Gene3D" id="3.40.50.1820">
    <property type="entry name" value="alpha/beta hydrolase"/>
    <property type="match status" value="1"/>
</dbReference>
<feature type="chain" id="PRO_5022156513" evidence="1">
    <location>
        <begin position="29"/>
        <end position="638"/>
    </location>
</feature>